<protein>
    <submittedName>
        <fullName evidence="1">Uncharacterized protein</fullName>
    </submittedName>
</protein>
<evidence type="ECO:0000313" key="1">
    <source>
        <dbReference type="EMBL" id="KAJ3538251.1"/>
    </source>
</evidence>
<accession>A0ACC1SES2</accession>
<dbReference type="EMBL" id="JANRMS010000532">
    <property type="protein sequence ID" value="KAJ3538251.1"/>
    <property type="molecule type" value="Genomic_DNA"/>
</dbReference>
<proteinExistence type="predicted"/>
<evidence type="ECO:0000313" key="2">
    <source>
        <dbReference type="Proteomes" id="UP001148629"/>
    </source>
</evidence>
<reference evidence="1" key="1">
    <citation type="submission" date="2022-08" db="EMBL/GenBank/DDBJ databases">
        <title>Genome Sequence of Fusarium decemcellulare.</title>
        <authorList>
            <person name="Buettner E."/>
        </authorList>
    </citation>
    <scope>NUCLEOTIDE SEQUENCE</scope>
    <source>
        <strain evidence="1">Babe19</strain>
    </source>
</reference>
<dbReference type="Proteomes" id="UP001148629">
    <property type="component" value="Unassembled WGS sequence"/>
</dbReference>
<organism evidence="1 2">
    <name type="scientific">Fusarium decemcellulare</name>
    <dbReference type="NCBI Taxonomy" id="57161"/>
    <lineage>
        <taxon>Eukaryota</taxon>
        <taxon>Fungi</taxon>
        <taxon>Dikarya</taxon>
        <taxon>Ascomycota</taxon>
        <taxon>Pezizomycotina</taxon>
        <taxon>Sordariomycetes</taxon>
        <taxon>Hypocreomycetidae</taxon>
        <taxon>Hypocreales</taxon>
        <taxon>Nectriaceae</taxon>
        <taxon>Fusarium</taxon>
        <taxon>Fusarium decemcellulare species complex</taxon>
    </lineage>
</organism>
<sequence>MPSANETNARTPPSSTTRTPVTQENIGRVPATPNIDVYLQHHYNFEKIPLGLPTTPKDMGRYCTEWQANFDAVRT</sequence>
<keyword evidence="2" id="KW-1185">Reference proteome</keyword>
<comment type="caution">
    <text evidence="1">The sequence shown here is derived from an EMBL/GenBank/DDBJ whole genome shotgun (WGS) entry which is preliminary data.</text>
</comment>
<gene>
    <name evidence="1" type="ORF">NM208_g5990</name>
</gene>
<name>A0ACC1SES2_9HYPO</name>